<protein>
    <recommendedName>
        <fullName evidence="5">Secreted protein</fullName>
    </recommendedName>
</protein>
<dbReference type="Proteomes" id="UP001345963">
    <property type="component" value="Unassembled WGS sequence"/>
</dbReference>
<keyword evidence="2" id="KW-1133">Transmembrane helix</keyword>
<evidence type="ECO:0008006" key="5">
    <source>
        <dbReference type="Google" id="ProtNLM"/>
    </source>
</evidence>
<keyword evidence="2" id="KW-0472">Membrane</keyword>
<comment type="caution">
    <text evidence="3">The sequence shown here is derived from an EMBL/GenBank/DDBJ whole genome shotgun (WGS) entry which is preliminary data.</text>
</comment>
<organism evidence="3 4">
    <name type="scientific">Ataeniobius toweri</name>
    <dbReference type="NCBI Taxonomy" id="208326"/>
    <lineage>
        <taxon>Eukaryota</taxon>
        <taxon>Metazoa</taxon>
        <taxon>Chordata</taxon>
        <taxon>Craniata</taxon>
        <taxon>Vertebrata</taxon>
        <taxon>Euteleostomi</taxon>
        <taxon>Actinopterygii</taxon>
        <taxon>Neopterygii</taxon>
        <taxon>Teleostei</taxon>
        <taxon>Neoteleostei</taxon>
        <taxon>Acanthomorphata</taxon>
        <taxon>Ovalentaria</taxon>
        <taxon>Atherinomorphae</taxon>
        <taxon>Cyprinodontiformes</taxon>
        <taxon>Goodeidae</taxon>
        <taxon>Ataeniobius</taxon>
    </lineage>
</organism>
<keyword evidence="2" id="KW-0812">Transmembrane</keyword>
<feature type="compositionally biased region" description="Polar residues" evidence="1">
    <location>
        <begin position="72"/>
        <end position="87"/>
    </location>
</feature>
<evidence type="ECO:0000313" key="4">
    <source>
        <dbReference type="Proteomes" id="UP001345963"/>
    </source>
</evidence>
<keyword evidence="4" id="KW-1185">Reference proteome</keyword>
<evidence type="ECO:0000256" key="1">
    <source>
        <dbReference type="SAM" id="MobiDB-lite"/>
    </source>
</evidence>
<accession>A0ABU7ALW9</accession>
<feature type="region of interest" description="Disordered" evidence="1">
    <location>
        <begin position="72"/>
        <end position="107"/>
    </location>
</feature>
<name>A0ABU7ALW9_9TELE</name>
<evidence type="ECO:0000256" key="2">
    <source>
        <dbReference type="SAM" id="Phobius"/>
    </source>
</evidence>
<feature type="transmembrane region" description="Helical" evidence="2">
    <location>
        <begin position="12"/>
        <end position="30"/>
    </location>
</feature>
<evidence type="ECO:0000313" key="3">
    <source>
        <dbReference type="EMBL" id="MED6238880.1"/>
    </source>
</evidence>
<gene>
    <name evidence="3" type="ORF">ATANTOWER_031615</name>
</gene>
<sequence length="107" mass="11741">MYLKLTKGVLKVIYLLSLGTFCCCGYLHLWTEGSRKLVKIPADCQSVIFYTASSIVGSGEAGAYLQQSMGGRQGTPWTGRQSIAGQHTTKHTLIHTPKGNLERPINR</sequence>
<proteinExistence type="predicted"/>
<reference evidence="3 4" key="1">
    <citation type="submission" date="2021-07" db="EMBL/GenBank/DDBJ databases">
        <authorList>
            <person name="Palmer J.M."/>
        </authorList>
    </citation>
    <scope>NUCLEOTIDE SEQUENCE [LARGE SCALE GENOMIC DNA]</scope>
    <source>
        <strain evidence="3 4">AT_MEX2019</strain>
        <tissue evidence="3">Muscle</tissue>
    </source>
</reference>
<dbReference type="EMBL" id="JAHUTI010020564">
    <property type="protein sequence ID" value="MED6238880.1"/>
    <property type="molecule type" value="Genomic_DNA"/>
</dbReference>